<keyword evidence="1" id="KW-1133">Transmembrane helix</keyword>
<dbReference type="Proteomes" id="UP000179807">
    <property type="component" value="Unassembled WGS sequence"/>
</dbReference>
<feature type="transmembrane region" description="Helical" evidence="1">
    <location>
        <begin position="501"/>
        <end position="519"/>
    </location>
</feature>
<feature type="transmembrane region" description="Helical" evidence="1">
    <location>
        <begin position="449"/>
        <end position="467"/>
    </location>
</feature>
<name>A0A1J4KN41_9EUKA</name>
<dbReference type="EMBL" id="MLAK01000559">
    <property type="protein sequence ID" value="OHT12651.1"/>
    <property type="molecule type" value="Genomic_DNA"/>
</dbReference>
<evidence type="ECO:0000313" key="3">
    <source>
        <dbReference type="Proteomes" id="UP000179807"/>
    </source>
</evidence>
<feature type="transmembrane region" description="Helical" evidence="1">
    <location>
        <begin position="134"/>
        <end position="154"/>
    </location>
</feature>
<dbReference type="RefSeq" id="XP_068365787.1">
    <property type="nucleotide sequence ID" value="XM_068499610.1"/>
</dbReference>
<evidence type="ECO:0000313" key="2">
    <source>
        <dbReference type="EMBL" id="OHT12651.1"/>
    </source>
</evidence>
<dbReference type="VEuPathDB" id="TrichDB:TRFO_17479"/>
<keyword evidence="1" id="KW-0472">Membrane</keyword>
<feature type="transmembrane region" description="Helical" evidence="1">
    <location>
        <begin position="267"/>
        <end position="285"/>
    </location>
</feature>
<feature type="transmembrane region" description="Helical" evidence="1">
    <location>
        <begin position="49"/>
        <end position="72"/>
    </location>
</feature>
<feature type="transmembrane region" description="Helical" evidence="1">
    <location>
        <begin position="729"/>
        <end position="752"/>
    </location>
</feature>
<feature type="transmembrane region" description="Helical" evidence="1">
    <location>
        <begin position="206"/>
        <end position="224"/>
    </location>
</feature>
<dbReference type="AlphaFoldDB" id="A0A1J4KN41"/>
<feature type="transmembrane region" description="Helical" evidence="1">
    <location>
        <begin position="865"/>
        <end position="883"/>
    </location>
</feature>
<keyword evidence="1" id="KW-0812">Transmembrane</keyword>
<accession>A0A1J4KN41</accession>
<dbReference type="GeneID" id="94834314"/>
<feature type="transmembrane region" description="Helical" evidence="1">
    <location>
        <begin position="291"/>
        <end position="316"/>
    </location>
</feature>
<protein>
    <submittedName>
        <fullName evidence="2">Uncharacterized protein</fullName>
    </submittedName>
</protein>
<proteinExistence type="predicted"/>
<feature type="transmembrane region" description="Helical" evidence="1">
    <location>
        <begin position="103"/>
        <end position="127"/>
    </location>
</feature>
<sequence length="1223" mass="142286">MQTHASYSFSSVFNTISERNPIRCLKTPQQTFLLHFLEKIHFIVFSNKIMNWIVTILFYCLFILNSISRIFLTEKETNESLQPSDIVFYICGFRPEIVTRDDIFLAESIVCVICTLAIIFFVFVFVLKSRVHPVILNFFVALWFYFTPILIFVICNSFVQGYVLADESGLTGSTINSFIVHFLIISILGVGITLFSDTPRDITHPFLPSSTFHAAVFFLYLTLFSHTNGFYHSSNLGIFLVRSLAAFSISIYHLCSPFYRSRIMNSLFLFCTFSELAITILYILLAQEHLFGYVLISLASTFVLSFLVYFVIFPVITKKDKIHRIRNAYISGNYRLALQFLKKQKLDKINKYNMREIVFAAVNLKYDNVDSIVLHVSSKNIESYNDLFYIWSTINILEINHGEIPENIRDLAEKYSSELAHHIHDFWANVYLSNISSLPKIATRVCSSYLYQVLNLSFFVKMCPVLLTNGKLDQSIQTDIEVHRKKSTFMSFIKNTSFSDVYVFIVFIGIAAGQALILLGSRQQWNLVKYSRVFLELAKNFMEYEIYLFDGANNYQSLLNLSDNFQTILNRKNRSRAISAALSFEENGVSYEARITKFLQTMLNYHDGKDITNLTELSDFPKNELVDMIYTLNSTLSNLFSLFDKATSSGRQIKNKYTIGITCSSLGVYIIVVLIKIHIFKIRQKRVYKSFLLIPKSELDLYETHSIKGTYQFRRKHNFSYIKSNPATILSMLWTFIGILVQIWVLYVNVLFSYDDNKEIQIAIEGLTCVQRVPLWLISGVVFNEQRYHEFSAETLDQINQDGDLYAFTDCIPDTIYLLYGDSIYRSNVIVSKDYWIMVYERIETNIQEKSQSYNYLYGFYARRFMTYFASSIILFIFTVYFLRQFVKFRTVEANVAEHIMKKFGYENKLDDSNKLGKYNQYYLPINLIGVNKEMRIVFSTKKSKLKAGKKLRHLQLYDELERIIKNISEEQRPNEDVVKLPTMTNRTVLVAPSLKFTKDNKFEVNFLTILKVNDSPTQANEIENQYEKLFESVYPAFMKEKQLPITFTTTQNFLTILLIKLDGFHETSDLSKVYIRRKISQMVREIAKEKNFIFRIRETSSEIIIAFDQDNNAVGWKLVEIGSTIGKSIISLVNEYESMNFKATALLFKSKVHNMYVTHNRLSFLDFIGDIIYDAEEIIRFCVPSHVNYVSVIPRDMRAKFTTKYKNCVLRNGTNVDLYIVV</sequence>
<organism evidence="2 3">
    <name type="scientific">Tritrichomonas foetus</name>
    <dbReference type="NCBI Taxonomy" id="1144522"/>
    <lineage>
        <taxon>Eukaryota</taxon>
        <taxon>Metamonada</taxon>
        <taxon>Parabasalia</taxon>
        <taxon>Tritrichomonadida</taxon>
        <taxon>Tritrichomonadidae</taxon>
        <taxon>Tritrichomonas</taxon>
    </lineage>
</organism>
<feature type="transmembrane region" description="Helical" evidence="1">
    <location>
        <begin position="236"/>
        <end position="255"/>
    </location>
</feature>
<feature type="transmembrane region" description="Helical" evidence="1">
    <location>
        <begin position="174"/>
        <end position="194"/>
    </location>
</feature>
<gene>
    <name evidence="2" type="ORF">TRFO_17479</name>
</gene>
<feature type="transmembrane region" description="Helical" evidence="1">
    <location>
        <begin position="657"/>
        <end position="679"/>
    </location>
</feature>
<keyword evidence="3" id="KW-1185">Reference proteome</keyword>
<reference evidence="2" key="1">
    <citation type="submission" date="2016-10" db="EMBL/GenBank/DDBJ databases">
        <authorList>
            <person name="Benchimol M."/>
            <person name="Almeida L.G."/>
            <person name="Vasconcelos A.T."/>
            <person name="Perreira-Neves A."/>
            <person name="Rosa I.A."/>
            <person name="Tasca T."/>
            <person name="Bogo M.R."/>
            <person name="de Souza W."/>
        </authorList>
    </citation>
    <scope>NUCLEOTIDE SEQUENCE [LARGE SCALE GENOMIC DNA]</scope>
    <source>
        <strain evidence="2">K</strain>
    </source>
</reference>
<comment type="caution">
    <text evidence="2">The sequence shown here is derived from an EMBL/GenBank/DDBJ whole genome shotgun (WGS) entry which is preliminary data.</text>
</comment>
<evidence type="ECO:0000256" key="1">
    <source>
        <dbReference type="SAM" id="Phobius"/>
    </source>
</evidence>